<gene>
    <name evidence="1" type="ORF">PQR57_45600</name>
</gene>
<reference evidence="1 2" key="1">
    <citation type="journal article" date="2024" name="Chem. Sci.">
        <title>Discovery of megapolipeptins by genome mining of a Burkholderiales bacteria collection.</title>
        <authorList>
            <person name="Paulo B.S."/>
            <person name="Recchia M.J.J."/>
            <person name="Lee S."/>
            <person name="Fergusson C.H."/>
            <person name="Romanowski S.B."/>
            <person name="Hernandez A."/>
            <person name="Krull N."/>
            <person name="Liu D.Y."/>
            <person name="Cavanagh H."/>
            <person name="Bos A."/>
            <person name="Gray C.A."/>
            <person name="Murphy B.T."/>
            <person name="Linington R.G."/>
            <person name="Eustaquio A.S."/>
        </authorList>
    </citation>
    <scope>NUCLEOTIDE SEQUENCE [LARGE SCALE GENOMIC DNA]</scope>
    <source>
        <strain evidence="1 2">RL17-350-BIC-A</strain>
    </source>
</reference>
<sequence length="42" mass="4430">MKSILVVALANGNWTLVQFLTSERSIDGHGILHGVDHGGANT</sequence>
<name>A0ABW9B5I7_9BURK</name>
<dbReference type="Proteomes" id="UP001629230">
    <property type="component" value="Unassembled WGS sequence"/>
</dbReference>
<evidence type="ECO:0000313" key="1">
    <source>
        <dbReference type="EMBL" id="MFM0008170.1"/>
    </source>
</evidence>
<keyword evidence="2" id="KW-1185">Reference proteome</keyword>
<accession>A0ABW9B5I7</accession>
<evidence type="ECO:0000313" key="2">
    <source>
        <dbReference type="Proteomes" id="UP001629230"/>
    </source>
</evidence>
<comment type="caution">
    <text evidence="1">The sequence shown here is derived from an EMBL/GenBank/DDBJ whole genome shotgun (WGS) entry which is preliminary data.</text>
</comment>
<organism evidence="1 2">
    <name type="scientific">Paraburkholderia dipogonis</name>
    <dbReference type="NCBI Taxonomy" id="1211383"/>
    <lineage>
        <taxon>Bacteria</taxon>
        <taxon>Pseudomonadati</taxon>
        <taxon>Pseudomonadota</taxon>
        <taxon>Betaproteobacteria</taxon>
        <taxon>Burkholderiales</taxon>
        <taxon>Burkholderiaceae</taxon>
        <taxon>Paraburkholderia</taxon>
    </lineage>
</organism>
<dbReference type="EMBL" id="JAQQEZ010000084">
    <property type="protein sequence ID" value="MFM0008170.1"/>
    <property type="molecule type" value="Genomic_DNA"/>
</dbReference>
<dbReference type="RefSeq" id="WP_408183115.1">
    <property type="nucleotide sequence ID" value="NZ_JAQQEZ010000084.1"/>
</dbReference>
<protein>
    <submittedName>
        <fullName evidence="1">Uncharacterized protein</fullName>
    </submittedName>
</protein>
<proteinExistence type="predicted"/>